<feature type="region of interest" description="Disordered" evidence="1">
    <location>
        <begin position="25"/>
        <end position="77"/>
    </location>
</feature>
<dbReference type="EMBL" id="VFON01000001">
    <property type="protein sequence ID" value="TQL44633.1"/>
    <property type="molecule type" value="Genomic_DNA"/>
</dbReference>
<comment type="caution">
    <text evidence="3">The sequence shown here is derived from an EMBL/GenBank/DDBJ whole genome shotgun (WGS) entry which is preliminary data.</text>
</comment>
<evidence type="ECO:0000313" key="4">
    <source>
        <dbReference type="Proteomes" id="UP000319094"/>
    </source>
</evidence>
<evidence type="ECO:0000256" key="2">
    <source>
        <dbReference type="SAM" id="SignalP"/>
    </source>
</evidence>
<evidence type="ECO:0000313" key="3">
    <source>
        <dbReference type="EMBL" id="TQL44633.1"/>
    </source>
</evidence>
<organism evidence="3 4">
    <name type="scientific">Leucobacter komagatae</name>
    <dbReference type="NCBI Taxonomy" id="55969"/>
    <lineage>
        <taxon>Bacteria</taxon>
        <taxon>Bacillati</taxon>
        <taxon>Actinomycetota</taxon>
        <taxon>Actinomycetes</taxon>
        <taxon>Micrococcales</taxon>
        <taxon>Microbacteriaceae</taxon>
        <taxon>Leucobacter</taxon>
    </lineage>
</organism>
<evidence type="ECO:0000256" key="1">
    <source>
        <dbReference type="SAM" id="MobiDB-lite"/>
    </source>
</evidence>
<feature type="compositionally biased region" description="Pro residues" evidence="1">
    <location>
        <begin position="41"/>
        <end position="71"/>
    </location>
</feature>
<feature type="chain" id="PRO_5021847883" evidence="2">
    <location>
        <begin position="24"/>
        <end position="241"/>
    </location>
</feature>
<gene>
    <name evidence="3" type="ORF">FB468_2694</name>
</gene>
<dbReference type="Proteomes" id="UP000319094">
    <property type="component" value="Unassembled WGS sequence"/>
</dbReference>
<keyword evidence="2" id="KW-0732">Signal</keyword>
<sequence>MRGKSIAALLLSLSALTAFTGCAQVLPLAPPSPKPSTATPTTPPPSPTPTPEPSPEPSPEQPKLPPPPTPPEGWEQGSFAFDQATFWAPPGAEINRFDFDWSGSAPRWAGGSVGIFPSSRLPMGFRYHPEGSVTWMNDIICGDTVLGTFDGARAISSTNKIWFTTTVVGDYRYLLLRMADTAPTGADCVNAFDVPTGDGWAVYADMQHTLPASSTEDEARAWVEGPEAQTAISVMQSLSVA</sequence>
<keyword evidence="4" id="KW-1185">Reference proteome</keyword>
<reference evidence="3 4" key="1">
    <citation type="submission" date="2019-06" db="EMBL/GenBank/DDBJ databases">
        <title>Sequencing the genomes of 1000 actinobacteria strains.</title>
        <authorList>
            <person name="Klenk H.-P."/>
        </authorList>
    </citation>
    <scope>NUCLEOTIDE SEQUENCE [LARGE SCALE GENOMIC DNA]</scope>
    <source>
        <strain evidence="3 4">DSM 8803</strain>
    </source>
</reference>
<dbReference type="AlphaFoldDB" id="A0A542Y995"/>
<name>A0A542Y995_9MICO</name>
<proteinExistence type="predicted"/>
<protein>
    <submittedName>
        <fullName evidence="3">Uncharacterized protein</fullName>
    </submittedName>
</protein>
<dbReference type="PROSITE" id="PS51257">
    <property type="entry name" value="PROKAR_LIPOPROTEIN"/>
    <property type="match status" value="1"/>
</dbReference>
<feature type="signal peptide" evidence="2">
    <location>
        <begin position="1"/>
        <end position="23"/>
    </location>
</feature>
<accession>A0A542Y995</accession>
<dbReference type="RefSeq" id="WP_141887794.1">
    <property type="nucleotide sequence ID" value="NZ_BAAAUY010000003.1"/>
</dbReference>